<evidence type="ECO:0000313" key="4">
    <source>
        <dbReference type="Proteomes" id="UP001455384"/>
    </source>
</evidence>
<accession>A0ABZ3CIU4</accession>
<evidence type="ECO:0000256" key="1">
    <source>
        <dbReference type="ARBA" id="ARBA00023235"/>
    </source>
</evidence>
<organism evidence="3 4">
    <name type="scientific">Salinicoccus bachuensis</name>
    <dbReference type="NCBI Taxonomy" id="3136731"/>
    <lineage>
        <taxon>Bacteria</taxon>
        <taxon>Bacillati</taxon>
        <taxon>Bacillota</taxon>
        <taxon>Bacilli</taxon>
        <taxon>Bacillales</taxon>
        <taxon>Staphylococcaceae</taxon>
        <taxon>Salinicoccus</taxon>
    </lineage>
</organism>
<dbReference type="InterPro" id="IPR014347">
    <property type="entry name" value="Tautomerase/MIF_sf"/>
</dbReference>
<name>A0ABZ3CIU4_9STAP</name>
<reference evidence="4" key="1">
    <citation type="submission" date="2023-10" db="EMBL/GenBank/DDBJ databases">
        <title>Genome analysis and identification of Salinococcus sp. Bachu38 nov., a PGPR from the rhizosphere of Tamarix.</title>
        <authorList>
            <person name="Liang Z."/>
            <person name="Zhang X."/>
            <person name="Jia J."/>
            <person name="Chen X."/>
            <person name="Wang Y."/>
            <person name="Wang Q."/>
            <person name="Wang R."/>
        </authorList>
    </citation>
    <scope>NUCLEOTIDE SEQUENCE [LARGE SCALE GENOMIC DNA]</scope>
    <source>
        <strain evidence="4">Bachu38</strain>
    </source>
</reference>
<dbReference type="SUPFAM" id="SSF55331">
    <property type="entry name" value="Tautomerase/MIF"/>
    <property type="match status" value="1"/>
</dbReference>
<dbReference type="InterPro" id="IPR004370">
    <property type="entry name" value="4-OT-like_dom"/>
</dbReference>
<dbReference type="EMBL" id="CP138333">
    <property type="protein sequence ID" value="WZX29287.1"/>
    <property type="molecule type" value="Genomic_DNA"/>
</dbReference>
<dbReference type="Pfam" id="PF01361">
    <property type="entry name" value="Tautomerase"/>
    <property type="match status" value="1"/>
</dbReference>
<evidence type="ECO:0000313" key="3">
    <source>
        <dbReference type="EMBL" id="WZX29287.1"/>
    </source>
</evidence>
<dbReference type="RefSeq" id="WP_342387850.1">
    <property type="nucleotide sequence ID" value="NZ_CP138333.2"/>
</dbReference>
<gene>
    <name evidence="3" type="ORF">RQP18_11590</name>
</gene>
<sequence length="61" mass="6791">MPIIEMTIVEGRDGDAIERCMKEVSQTVQSSLGVPEESVRVIVREVPKNRFAVGNTLKSEM</sequence>
<keyword evidence="4" id="KW-1185">Reference proteome</keyword>
<dbReference type="Gene3D" id="3.30.429.10">
    <property type="entry name" value="Macrophage Migration Inhibitory Factor"/>
    <property type="match status" value="1"/>
</dbReference>
<feature type="domain" description="4-oxalocrotonate tautomerase-like" evidence="2">
    <location>
        <begin position="2"/>
        <end position="59"/>
    </location>
</feature>
<protein>
    <submittedName>
        <fullName evidence="3">Tautomerase family protein</fullName>
    </submittedName>
</protein>
<evidence type="ECO:0000259" key="2">
    <source>
        <dbReference type="Pfam" id="PF01361"/>
    </source>
</evidence>
<proteinExistence type="predicted"/>
<dbReference type="Proteomes" id="UP001455384">
    <property type="component" value="Chromosome"/>
</dbReference>
<keyword evidence="1" id="KW-0413">Isomerase</keyword>